<dbReference type="InterPro" id="IPR000178">
    <property type="entry name" value="TF_IF2_bacterial-like"/>
</dbReference>
<dbReference type="GO" id="GO:0005739">
    <property type="term" value="C:mitochondrion"/>
    <property type="evidence" value="ECO:0007669"/>
    <property type="project" value="UniProtKB-SubCell"/>
</dbReference>
<gene>
    <name evidence="13" type="ORF">H0H81_001542</name>
</gene>
<dbReference type="GO" id="GO:0003743">
    <property type="term" value="F:translation initiation factor activity"/>
    <property type="evidence" value="ECO:0007669"/>
    <property type="project" value="UniProtKB-KW"/>
</dbReference>
<organism evidence="13 14">
    <name type="scientific">Sphagnurus paluster</name>
    <dbReference type="NCBI Taxonomy" id="117069"/>
    <lineage>
        <taxon>Eukaryota</taxon>
        <taxon>Fungi</taxon>
        <taxon>Dikarya</taxon>
        <taxon>Basidiomycota</taxon>
        <taxon>Agaricomycotina</taxon>
        <taxon>Agaricomycetes</taxon>
        <taxon>Agaricomycetidae</taxon>
        <taxon>Agaricales</taxon>
        <taxon>Tricholomatineae</taxon>
        <taxon>Lyophyllaceae</taxon>
        <taxon>Sphagnurus</taxon>
    </lineage>
</organism>
<accession>A0A9P7G0C0</accession>
<dbReference type="InterPro" id="IPR027417">
    <property type="entry name" value="P-loop_NTPase"/>
</dbReference>
<evidence type="ECO:0000259" key="12">
    <source>
        <dbReference type="PROSITE" id="PS51722"/>
    </source>
</evidence>
<comment type="caution">
    <text evidence="13">The sequence shown here is derived from an EMBL/GenBank/DDBJ whole genome shotgun (WGS) entry which is preliminary data.</text>
</comment>
<dbReference type="NCBIfam" id="TIGR00231">
    <property type="entry name" value="small_GTP"/>
    <property type="match status" value="1"/>
</dbReference>
<evidence type="ECO:0000256" key="3">
    <source>
        <dbReference type="ARBA" id="ARBA00022540"/>
    </source>
</evidence>
<dbReference type="PANTHER" id="PTHR43381:SF20">
    <property type="entry name" value="TRANSLATION INITIATION FACTOR IF-2, MITOCHONDRIAL"/>
    <property type="match status" value="1"/>
</dbReference>
<evidence type="ECO:0000256" key="11">
    <source>
        <dbReference type="SAM" id="MobiDB-lite"/>
    </source>
</evidence>
<feature type="region of interest" description="Disordered" evidence="11">
    <location>
        <begin position="509"/>
        <end position="533"/>
    </location>
</feature>
<dbReference type="PANTHER" id="PTHR43381">
    <property type="entry name" value="TRANSLATION INITIATION FACTOR IF-2-RELATED"/>
    <property type="match status" value="1"/>
</dbReference>
<dbReference type="CDD" id="cd01887">
    <property type="entry name" value="IF2_eIF5B"/>
    <property type="match status" value="1"/>
</dbReference>
<keyword evidence="8" id="KW-0342">GTP-binding</keyword>
<comment type="similarity">
    <text evidence="2">Belongs to the TRAFAC class translation factor GTPase superfamily. Classic translation factor GTPase family. IF-2 subfamily.</text>
</comment>
<sequence length="744" mass="80237">MPLRSDPKLKRDRAPHQDLATVRLRKSPHHQLDHSDTPLTRSRHPLEDLRSPKSLQKASPETRFKTPPSNHMSDGDKRTNSRPNRTSHKQRGTLLSGLQGNEVSDNPQQPVQKAKKKPGVILEKKVSADVYIPSTVSVGTLARLLGVRLEILQQRMRAAGMTEEAEYDHVLTSDYAVLLAEEFGRNPVVNDEAAFDIYPSPPHPNPSTLPSRPPVVTIMGHVDHGKTTLLDNLRSSSVAKGEAGGITQHIGAFSVPVPPTTVNAGGPRSITFLDTPGHAAFSAMRARGAGVTDIVVLVVAADDGIMPQTKEVINLIKKDEGKIGVVVAINKVDKPGINIDNVHKALMAENIQLEVFGGDIPSVEVSGLTGLGLPTLVETLSAISEMQDLRAERDGPIQGYVLESKVHKGLGPVATVLVRRGCLKPGAHIICGLSYAKVRVMNDSTGASVKAAYPGMAITVSGWKTLPNAGDEVLQGTEADVKKAVANRQRKAEIEATLVDVEAINSMRRQERERRELESELGDAKEALSQETEQGPKELRLIIKADVSGSAEAVQGALQGIGNKEAVTRIVSSGVGDISESDVMMAKAIGATIVGFSVSTARTIETLAARNEVPIISSNIIYRLMETVKDRVISLLPVVVETRVTGEAVILQLFDIQLKAKQTKKVAGCRVTNGLVEKGKFARLLRHGTTIHDGTLDTMRILKKDVTEIRKGTECGLCFGTAFGDLQEGDIIQMYEKIEKPGTL</sequence>
<dbReference type="Gene3D" id="2.40.30.10">
    <property type="entry name" value="Translation factors"/>
    <property type="match status" value="2"/>
</dbReference>
<evidence type="ECO:0000256" key="5">
    <source>
        <dbReference type="ARBA" id="ARBA00022917"/>
    </source>
</evidence>
<dbReference type="InterPro" id="IPR044145">
    <property type="entry name" value="IF2_II"/>
</dbReference>
<evidence type="ECO:0000256" key="9">
    <source>
        <dbReference type="ARBA" id="ARBA00025162"/>
    </source>
</evidence>
<dbReference type="FunFam" id="3.40.50.300:FF:000019">
    <property type="entry name" value="Translation initiation factor IF-2"/>
    <property type="match status" value="1"/>
</dbReference>
<dbReference type="GO" id="GO:0005525">
    <property type="term" value="F:GTP binding"/>
    <property type="evidence" value="ECO:0007669"/>
    <property type="project" value="UniProtKB-KW"/>
</dbReference>
<protein>
    <recommendedName>
        <fullName evidence="10">Translation initiation factor IF-2, mitochondrial</fullName>
    </recommendedName>
</protein>
<dbReference type="CDD" id="cd03692">
    <property type="entry name" value="mtIF2_IVc"/>
    <property type="match status" value="1"/>
</dbReference>
<keyword evidence="14" id="KW-1185">Reference proteome</keyword>
<keyword evidence="7" id="KW-0496">Mitochondrion</keyword>
<comment type="function">
    <text evidence="9">One of the essential components for the initiation of protein synthesis. Protects formylmethionyl-tRNA from spontaneous hydrolysis and promotes its binding to the 30S ribosomal subunits. Also involved in the hydrolysis of GTP during the formation of the 70S ribosomal complex.</text>
</comment>
<comment type="subcellular location">
    <subcellularLocation>
        <location evidence="1">Mitochondrion</location>
    </subcellularLocation>
</comment>
<dbReference type="Pfam" id="PF22042">
    <property type="entry name" value="EF-G_D2"/>
    <property type="match status" value="1"/>
</dbReference>
<evidence type="ECO:0000313" key="14">
    <source>
        <dbReference type="Proteomes" id="UP000717328"/>
    </source>
</evidence>
<dbReference type="InterPro" id="IPR015760">
    <property type="entry name" value="TIF_IF2"/>
</dbReference>
<keyword evidence="6" id="KW-0809">Transit peptide</keyword>
<reference evidence="13" key="2">
    <citation type="submission" date="2021-10" db="EMBL/GenBank/DDBJ databases">
        <title>Phylogenomics reveals ancestral predisposition of the termite-cultivated fungus Termitomyces towards a domesticated lifestyle.</title>
        <authorList>
            <person name="Auxier B."/>
            <person name="Grum-Grzhimaylo A."/>
            <person name="Cardenas M.E."/>
            <person name="Lodge J.D."/>
            <person name="Laessoe T."/>
            <person name="Pedersen O."/>
            <person name="Smith M.E."/>
            <person name="Kuyper T.W."/>
            <person name="Franco-Molano E.A."/>
            <person name="Baroni T.J."/>
            <person name="Aanen D.K."/>
        </authorList>
    </citation>
    <scope>NUCLEOTIDE SEQUENCE</scope>
    <source>
        <strain evidence="13">D49</strain>
    </source>
</reference>
<dbReference type="PROSITE" id="PS51722">
    <property type="entry name" value="G_TR_2"/>
    <property type="match status" value="1"/>
</dbReference>
<dbReference type="InterPro" id="IPR000795">
    <property type="entry name" value="T_Tr_GTP-bd_dom"/>
</dbReference>
<dbReference type="FunFam" id="2.40.30.10:FF:000008">
    <property type="entry name" value="Translation initiation factor IF-2"/>
    <property type="match status" value="1"/>
</dbReference>
<keyword evidence="4" id="KW-0547">Nucleotide-binding</keyword>
<dbReference type="InterPro" id="IPR023115">
    <property type="entry name" value="TIF_IF2_dom3"/>
</dbReference>
<dbReference type="OrthoDB" id="361630at2759"/>
<evidence type="ECO:0000256" key="2">
    <source>
        <dbReference type="ARBA" id="ARBA00007733"/>
    </source>
</evidence>
<dbReference type="Gene3D" id="3.40.50.300">
    <property type="entry name" value="P-loop containing nucleotide triphosphate hydrolases"/>
    <property type="match status" value="1"/>
</dbReference>
<dbReference type="InterPro" id="IPR005225">
    <property type="entry name" value="Small_GTP-bd"/>
</dbReference>
<evidence type="ECO:0000256" key="7">
    <source>
        <dbReference type="ARBA" id="ARBA00023128"/>
    </source>
</evidence>
<dbReference type="SUPFAM" id="SSF52540">
    <property type="entry name" value="P-loop containing nucleoside triphosphate hydrolases"/>
    <property type="match status" value="1"/>
</dbReference>
<dbReference type="InterPro" id="IPR053905">
    <property type="entry name" value="EF-G-like_DII"/>
</dbReference>
<keyword evidence="5" id="KW-0648">Protein biosynthesis</keyword>
<dbReference type="Gene3D" id="3.40.50.10050">
    <property type="entry name" value="Translation initiation factor IF- 2, domain 3"/>
    <property type="match status" value="1"/>
</dbReference>
<dbReference type="AlphaFoldDB" id="A0A9P7G0C0"/>
<dbReference type="Pfam" id="PF00009">
    <property type="entry name" value="GTP_EFTU"/>
    <property type="match status" value="1"/>
</dbReference>
<proteinExistence type="inferred from homology"/>
<evidence type="ECO:0000256" key="8">
    <source>
        <dbReference type="ARBA" id="ARBA00023134"/>
    </source>
</evidence>
<feature type="compositionally biased region" description="Basic and acidic residues" evidence="11">
    <location>
        <begin position="1"/>
        <end position="16"/>
    </location>
</feature>
<reference evidence="13" key="1">
    <citation type="submission" date="2021-02" db="EMBL/GenBank/DDBJ databases">
        <authorList>
            <person name="Nieuwenhuis M."/>
            <person name="Van De Peppel L.J.J."/>
        </authorList>
    </citation>
    <scope>NUCLEOTIDE SEQUENCE</scope>
    <source>
        <strain evidence="13">D49</strain>
    </source>
</reference>
<feature type="compositionally biased region" description="Polar residues" evidence="11">
    <location>
        <begin position="96"/>
        <end position="106"/>
    </location>
</feature>
<feature type="region of interest" description="Disordered" evidence="11">
    <location>
        <begin position="1"/>
        <end position="117"/>
    </location>
</feature>
<dbReference type="CDD" id="cd03702">
    <property type="entry name" value="IF2_mtIF2_II"/>
    <property type="match status" value="1"/>
</dbReference>
<evidence type="ECO:0000256" key="10">
    <source>
        <dbReference type="ARBA" id="ARBA00044200"/>
    </source>
</evidence>
<dbReference type="FunFam" id="3.40.50.10050:FF:000001">
    <property type="entry name" value="Translation initiation factor IF-2"/>
    <property type="match status" value="1"/>
</dbReference>
<evidence type="ECO:0000256" key="6">
    <source>
        <dbReference type="ARBA" id="ARBA00022946"/>
    </source>
</evidence>
<dbReference type="EMBL" id="JABCKI010005778">
    <property type="protein sequence ID" value="KAG5638157.1"/>
    <property type="molecule type" value="Genomic_DNA"/>
</dbReference>
<feature type="domain" description="Tr-type G" evidence="12">
    <location>
        <begin position="211"/>
        <end position="390"/>
    </location>
</feature>
<dbReference type="PRINTS" id="PR00315">
    <property type="entry name" value="ELONGATNFCT"/>
</dbReference>
<dbReference type="InterPro" id="IPR009000">
    <property type="entry name" value="Transl_B-barrel_sf"/>
</dbReference>
<dbReference type="Proteomes" id="UP000717328">
    <property type="component" value="Unassembled WGS sequence"/>
</dbReference>
<evidence type="ECO:0000256" key="1">
    <source>
        <dbReference type="ARBA" id="ARBA00004173"/>
    </source>
</evidence>
<name>A0A9P7G0C0_9AGAR</name>
<evidence type="ECO:0000256" key="4">
    <source>
        <dbReference type="ARBA" id="ARBA00022741"/>
    </source>
</evidence>
<dbReference type="Pfam" id="PF11987">
    <property type="entry name" value="IF-2"/>
    <property type="match status" value="1"/>
</dbReference>
<dbReference type="GO" id="GO:0003924">
    <property type="term" value="F:GTPase activity"/>
    <property type="evidence" value="ECO:0007669"/>
    <property type="project" value="InterPro"/>
</dbReference>
<dbReference type="SUPFAM" id="SSF52156">
    <property type="entry name" value="Initiation factor IF2/eIF5b, domain 3"/>
    <property type="match status" value="1"/>
</dbReference>
<dbReference type="SUPFAM" id="SSF50447">
    <property type="entry name" value="Translation proteins"/>
    <property type="match status" value="2"/>
</dbReference>
<evidence type="ECO:0000313" key="13">
    <source>
        <dbReference type="EMBL" id="KAG5638157.1"/>
    </source>
</evidence>
<dbReference type="InterPro" id="IPR036925">
    <property type="entry name" value="TIF_IF2_dom3_sf"/>
</dbReference>
<dbReference type="NCBIfam" id="TIGR00487">
    <property type="entry name" value="IF-2"/>
    <property type="match status" value="1"/>
</dbReference>
<keyword evidence="3" id="KW-0396">Initiation factor</keyword>